<keyword evidence="7" id="KW-0812">Transmembrane</keyword>
<dbReference type="PANTHER" id="PTHR43047:SF72">
    <property type="entry name" value="OSMOSENSING HISTIDINE PROTEIN KINASE SLN1"/>
    <property type="match status" value="1"/>
</dbReference>
<keyword evidence="7" id="KW-0472">Membrane</keyword>
<reference evidence="9" key="1">
    <citation type="journal article" date="2015" name="ISME J.">
        <title>Draft Genome Sequence of Streptomyces incarnatus NRRL8089, which Produces the Nucleoside Antibiotic Sinefungin.</title>
        <authorList>
            <person name="Oshima K."/>
            <person name="Hattori M."/>
            <person name="Shimizu H."/>
            <person name="Fukuda K."/>
            <person name="Nemoto M."/>
            <person name="Inagaki K."/>
            <person name="Tamura T."/>
        </authorList>
    </citation>
    <scope>NUCLEOTIDE SEQUENCE</scope>
    <source>
        <strain evidence="9">FACHB-1375</strain>
    </source>
</reference>
<evidence type="ECO:0000313" key="10">
    <source>
        <dbReference type="Proteomes" id="UP000641646"/>
    </source>
</evidence>
<dbReference type="CDD" id="cd00075">
    <property type="entry name" value="HATPase"/>
    <property type="match status" value="1"/>
</dbReference>
<protein>
    <recommendedName>
        <fullName evidence="2">histidine kinase</fullName>
        <ecNumber evidence="2">2.7.13.3</ecNumber>
    </recommendedName>
</protein>
<dbReference type="GO" id="GO:0009927">
    <property type="term" value="F:histidine phosphotransfer kinase activity"/>
    <property type="evidence" value="ECO:0007669"/>
    <property type="project" value="TreeGrafter"/>
</dbReference>
<dbReference type="InterPro" id="IPR036890">
    <property type="entry name" value="HATPase_C_sf"/>
</dbReference>
<dbReference type="EC" id="2.7.13.3" evidence="2"/>
<dbReference type="SMART" id="SM00388">
    <property type="entry name" value="HisKA"/>
    <property type="match status" value="1"/>
</dbReference>
<dbReference type="Gene3D" id="3.30.565.10">
    <property type="entry name" value="Histidine kinase-like ATPase, C-terminal domain"/>
    <property type="match status" value="1"/>
</dbReference>
<evidence type="ECO:0000256" key="6">
    <source>
        <dbReference type="ARBA" id="ARBA00023012"/>
    </source>
</evidence>
<dbReference type="Gene3D" id="1.10.287.130">
    <property type="match status" value="1"/>
</dbReference>
<evidence type="ECO:0000256" key="1">
    <source>
        <dbReference type="ARBA" id="ARBA00000085"/>
    </source>
</evidence>
<dbReference type="EMBL" id="JACJPW010000152">
    <property type="protein sequence ID" value="MBD2185926.1"/>
    <property type="molecule type" value="Genomic_DNA"/>
</dbReference>
<dbReference type="Pfam" id="PF00512">
    <property type="entry name" value="HisKA"/>
    <property type="match status" value="1"/>
</dbReference>
<evidence type="ECO:0000256" key="3">
    <source>
        <dbReference type="ARBA" id="ARBA00022553"/>
    </source>
</evidence>
<dbReference type="InterPro" id="IPR003661">
    <property type="entry name" value="HisK_dim/P_dom"/>
</dbReference>
<comment type="catalytic activity">
    <reaction evidence="1">
        <text>ATP + protein L-histidine = ADP + protein N-phospho-L-histidine.</text>
        <dbReference type="EC" id="2.7.13.3"/>
    </reaction>
</comment>
<evidence type="ECO:0000256" key="2">
    <source>
        <dbReference type="ARBA" id="ARBA00012438"/>
    </source>
</evidence>
<feature type="transmembrane region" description="Helical" evidence="7">
    <location>
        <begin position="139"/>
        <end position="155"/>
    </location>
</feature>
<keyword evidence="6" id="KW-0902">Two-component regulatory system</keyword>
<sequence>MIINRVLEALARKVLAIFVLLKPAAESPDYKAWRQRFLLERVRLSLWVALICLFTFTIRDLYNVAFPLKELQNIPQELKDFWIVLDIAVTLLLLSCLVLHRTQLARRYPAALFLGLSWSIALVPQLLATTLKGSPFPDLMAWTMLFLVQATLIPVDWRLHLLSQLGVFIYYVGVNLALGLTTFLGRPIYNVTFFLYFFWFCFVCDLAVYLYERLQRAEFESRRELRAFLHAVSHDLRNPVTGTAMVLQSLLNQPEEKITVSRSILERMLQGSDRQLNLINSLLEAHNSEVQGIVLHCQPLHLSTLVQAVYSDLEPILTKNQVIFRNSIADDLPLVSADSTQLWRVFSNIITNAVNHNPPEITITLDATIEGKMIRCSIADNGVGMTPEQCRRAFELYARGDRTRYVHGLGLGLYLSKQIVTAHGGQIEANSNPGMGTTFWFTLPILAKK</sequence>
<dbReference type="PANTHER" id="PTHR43047">
    <property type="entry name" value="TWO-COMPONENT HISTIDINE PROTEIN KINASE"/>
    <property type="match status" value="1"/>
</dbReference>
<feature type="transmembrane region" description="Helical" evidence="7">
    <location>
        <begin position="111"/>
        <end position="127"/>
    </location>
</feature>
<keyword evidence="10" id="KW-1185">Reference proteome</keyword>
<dbReference type="GO" id="GO:0000155">
    <property type="term" value="F:phosphorelay sensor kinase activity"/>
    <property type="evidence" value="ECO:0007669"/>
    <property type="project" value="InterPro"/>
</dbReference>
<feature type="transmembrane region" description="Helical" evidence="7">
    <location>
        <begin position="82"/>
        <end position="99"/>
    </location>
</feature>
<keyword evidence="5 9" id="KW-0418">Kinase</keyword>
<reference evidence="9" key="2">
    <citation type="submission" date="2020-08" db="EMBL/GenBank/DDBJ databases">
        <authorList>
            <person name="Chen M."/>
            <person name="Teng W."/>
            <person name="Zhao L."/>
            <person name="Hu C."/>
            <person name="Zhou Y."/>
            <person name="Han B."/>
            <person name="Song L."/>
            <person name="Shu W."/>
        </authorList>
    </citation>
    <scope>NUCLEOTIDE SEQUENCE</scope>
    <source>
        <strain evidence="9">FACHB-1375</strain>
    </source>
</reference>
<dbReference type="AlphaFoldDB" id="A0A926VLC5"/>
<evidence type="ECO:0000259" key="8">
    <source>
        <dbReference type="PROSITE" id="PS50109"/>
    </source>
</evidence>
<dbReference type="SUPFAM" id="SSF55874">
    <property type="entry name" value="ATPase domain of HSP90 chaperone/DNA topoisomerase II/histidine kinase"/>
    <property type="match status" value="1"/>
</dbReference>
<dbReference type="InterPro" id="IPR005467">
    <property type="entry name" value="His_kinase_dom"/>
</dbReference>
<dbReference type="SUPFAM" id="SSF47384">
    <property type="entry name" value="Homodimeric domain of signal transducing histidine kinase"/>
    <property type="match status" value="1"/>
</dbReference>
<evidence type="ECO:0000256" key="4">
    <source>
        <dbReference type="ARBA" id="ARBA00022679"/>
    </source>
</evidence>
<proteinExistence type="predicted"/>
<comment type="caution">
    <text evidence="9">The sequence shown here is derived from an EMBL/GenBank/DDBJ whole genome shotgun (WGS) entry which is preliminary data.</text>
</comment>
<feature type="domain" description="Histidine kinase" evidence="8">
    <location>
        <begin position="231"/>
        <end position="447"/>
    </location>
</feature>
<evidence type="ECO:0000256" key="5">
    <source>
        <dbReference type="ARBA" id="ARBA00022777"/>
    </source>
</evidence>
<dbReference type="GO" id="GO:0005886">
    <property type="term" value="C:plasma membrane"/>
    <property type="evidence" value="ECO:0007669"/>
    <property type="project" value="TreeGrafter"/>
</dbReference>
<feature type="transmembrane region" description="Helical" evidence="7">
    <location>
        <begin position="167"/>
        <end position="185"/>
    </location>
</feature>
<dbReference type="CDD" id="cd00082">
    <property type="entry name" value="HisKA"/>
    <property type="match status" value="1"/>
</dbReference>
<feature type="transmembrane region" description="Helical" evidence="7">
    <location>
        <begin position="44"/>
        <end position="62"/>
    </location>
</feature>
<accession>A0A926VLC5</accession>
<keyword evidence="4" id="KW-0808">Transferase</keyword>
<dbReference type="FunFam" id="3.30.565.10:FF:000006">
    <property type="entry name" value="Sensor histidine kinase WalK"/>
    <property type="match status" value="1"/>
</dbReference>
<dbReference type="Proteomes" id="UP000641646">
    <property type="component" value="Unassembled WGS sequence"/>
</dbReference>
<organism evidence="9 10">
    <name type="scientific">Aerosakkonema funiforme FACHB-1375</name>
    <dbReference type="NCBI Taxonomy" id="2949571"/>
    <lineage>
        <taxon>Bacteria</taxon>
        <taxon>Bacillati</taxon>
        <taxon>Cyanobacteriota</taxon>
        <taxon>Cyanophyceae</taxon>
        <taxon>Oscillatoriophycideae</taxon>
        <taxon>Aerosakkonematales</taxon>
        <taxon>Aerosakkonemataceae</taxon>
        <taxon>Aerosakkonema</taxon>
    </lineage>
</organism>
<dbReference type="SMART" id="SM00387">
    <property type="entry name" value="HATPase_c"/>
    <property type="match status" value="1"/>
</dbReference>
<dbReference type="InterPro" id="IPR004358">
    <property type="entry name" value="Sig_transdc_His_kin-like_C"/>
</dbReference>
<name>A0A926VLC5_9CYAN</name>
<dbReference type="InterPro" id="IPR003594">
    <property type="entry name" value="HATPase_dom"/>
</dbReference>
<feature type="transmembrane region" description="Helical" evidence="7">
    <location>
        <begin position="191"/>
        <end position="211"/>
    </location>
</feature>
<keyword evidence="7" id="KW-1133">Transmembrane helix</keyword>
<evidence type="ECO:0000256" key="7">
    <source>
        <dbReference type="SAM" id="Phobius"/>
    </source>
</evidence>
<dbReference type="PRINTS" id="PR00344">
    <property type="entry name" value="BCTRLSENSOR"/>
</dbReference>
<dbReference type="Pfam" id="PF02518">
    <property type="entry name" value="HATPase_c"/>
    <property type="match status" value="1"/>
</dbReference>
<dbReference type="InterPro" id="IPR036097">
    <property type="entry name" value="HisK_dim/P_sf"/>
</dbReference>
<gene>
    <name evidence="9" type="ORF">H6G03_33525</name>
</gene>
<evidence type="ECO:0000313" key="9">
    <source>
        <dbReference type="EMBL" id="MBD2185926.1"/>
    </source>
</evidence>
<dbReference type="RefSeq" id="WP_190474731.1">
    <property type="nucleotide sequence ID" value="NZ_JACJPW010000152.1"/>
</dbReference>
<dbReference type="PROSITE" id="PS50109">
    <property type="entry name" value="HIS_KIN"/>
    <property type="match status" value="1"/>
</dbReference>
<keyword evidence="3" id="KW-0597">Phosphoprotein</keyword>